<evidence type="ECO:0000256" key="1">
    <source>
        <dbReference type="SAM" id="Phobius"/>
    </source>
</evidence>
<dbReference type="AlphaFoldDB" id="A0A8J3FX37"/>
<accession>A0A8J3FX37</accession>
<protein>
    <submittedName>
        <fullName evidence="2">Uncharacterized protein</fullName>
    </submittedName>
</protein>
<keyword evidence="1" id="KW-0472">Membrane</keyword>
<evidence type="ECO:0000313" key="2">
    <source>
        <dbReference type="EMBL" id="GGM76408.1"/>
    </source>
</evidence>
<dbReference type="RefSeq" id="WP_189061234.1">
    <property type="nucleotide sequence ID" value="NZ_BMMK01000037.1"/>
</dbReference>
<reference evidence="2" key="2">
    <citation type="submission" date="2020-09" db="EMBL/GenBank/DDBJ databases">
        <authorList>
            <person name="Sun Q."/>
            <person name="Zhou Y."/>
        </authorList>
    </citation>
    <scope>NUCLEOTIDE SEQUENCE</scope>
    <source>
        <strain evidence="2">CGMCC 4.5737</strain>
    </source>
</reference>
<feature type="transmembrane region" description="Helical" evidence="1">
    <location>
        <begin position="67"/>
        <end position="89"/>
    </location>
</feature>
<keyword evidence="3" id="KW-1185">Reference proteome</keyword>
<sequence>MGSDVVALLTQLPPNPQPVDPGWTSKVTEIVGIVKYLAGWAILLCFFAGLGVWTAGRWLDHHRFARIGVIGMVVAVAGGLFYGLGYTMITSFAGG</sequence>
<gene>
    <name evidence="2" type="ORF">GCM10012275_53970</name>
</gene>
<evidence type="ECO:0000313" key="3">
    <source>
        <dbReference type="Proteomes" id="UP000637578"/>
    </source>
</evidence>
<dbReference type="EMBL" id="BMMK01000037">
    <property type="protein sequence ID" value="GGM76408.1"/>
    <property type="molecule type" value="Genomic_DNA"/>
</dbReference>
<proteinExistence type="predicted"/>
<keyword evidence="1" id="KW-0812">Transmembrane</keyword>
<comment type="caution">
    <text evidence="2">The sequence shown here is derived from an EMBL/GenBank/DDBJ whole genome shotgun (WGS) entry which is preliminary data.</text>
</comment>
<keyword evidence="1" id="KW-1133">Transmembrane helix</keyword>
<reference evidence="2" key="1">
    <citation type="journal article" date="2014" name="Int. J. Syst. Evol. Microbiol.">
        <title>Complete genome sequence of Corynebacterium casei LMG S-19264T (=DSM 44701T), isolated from a smear-ripened cheese.</title>
        <authorList>
            <consortium name="US DOE Joint Genome Institute (JGI-PGF)"/>
            <person name="Walter F."/>
            <person name="Albersmeier A."/>
            <person name="Kalinowski J."/>
            <person name="Ruckert C."/>
        </authorList>
    </citation>
    <scope>NUCLEOTIDE SEQUENCE</scope>
    <source>
        <strain evidence="2">CGMCC 4.5737</strain>
    </source>
</reference>
<name>A0A8J3FX37_9PSEU</name>
<organism evidence="2 3">
    <name type="scientific">Longimycelium tulufanense</name>
    <dbReference type="NCBI Taxonomy" id="907463"/>
    <lineage>
        <taxon>Bacteria</taxon>
        <taxon>Bacillati</taxon>
        <taxon>Actinomycetota</taxon>
        <taxon>Actinomycetes</taxon>
        <taxon>Pseudonocardiales</taxon>
        <taxon>Pseudonocardiaceae</taxon>
        <taxon>Longimycelium</taxon>
    </lineage>
</organism>
<dbReference type="Proteomes" id="UP000637578">
    <property type="component" value="Unassembled WGS sequence"/>
</dbReference>
<feature type="transmembrane region" description="Helical" evidence="1">
    <location>
        <begin position="33"/>
        <end position="55"/>
    </location>
</feature>